<protein>
    <submittedName>
        <fullName evidence="2">Polysaccharide deacetylase</fullName>
    </submittedName>
</protein>
<keyword evidence="3" id="KW-1185">Reference proteome</keyword>
<dbReference type="Pfam" id="PF01522">
    <property type="entry name" value="Polysacc_deac_1"/>
    <property type="match status" value="1"/>
</dbReference>
<reference evidence="2" key="1">
    <citation type="journal article" date="2014" name="Int. J. Syst. Evol. Microbiol.">
        <title>Complete genome sequence of Corynebacterium casei LMG S-19264T (=DSM 44701T), isolated from a smear-ripened cheese.</title>
        <authorList>
            <consortium name="US DOE Joint Genome Institute (JGI-PGF)"/>
            <person name="Walter F."/>
            <person name="Albersmeier A."/>
            <person name="Kalinowski J."/>
            <person name="Ruckert C."/>
        </authorList>
    </citation>
    <scope>NUCLEOTIDE SEQUENCE</scope>
    <source>
        <strain evidence="2">JCM 5069</strain>
    </source>
</reference>
<dbReference type="PROSITE" id="PS51677">
    <property type="entry name" value="NODB"/>
    <property type="match status" value="1"/>
</dbReference>
<feature type="domain" description="NodB homology" evidence="1">
    <location>
        <begin position="69"/>
        <end position="285"/>
    </location>
</feature>
<dbReference type="InterPro" id="IPR002509">
    <property type="entry name" value="NODB_dom"/>
</dbReference>
<evidence type="ECO:0000259" key="1">
    <source>
        <dbReference type="PROSITE" id="PS51677"/>
    </source>
</evidence>
<dbReference type="GO" id="GO:0016810">
    <property type="term" value="F:hydrolase activity, acting on carbon-nitrogen (but not peptide) bonds"/>
    <property type="evidence" value="ECO:0007669"/>
    <property type="project" value="InterPro"/>
</dbReference>
<name>A0A919L0W1_9ACTN</name>
<dbReference type="InterPro" id="IPR011330">
    <property type="entry name" value="Glyco_hydro/deAcase_b/a-brl"/>
</dbReference>
<dbReference type="Proteomes" id="UP000603708">
    <property type="component" value="Unassembled WGS sequence"/>
</dbReference>
<organism evidence="2 3">
    <name type="scientific">Streptomyces sulfonofaciens</name>
    <dbReference type="NCBI Taxonomy" id="68272"/>
    <lineage>
        <taxon>Bacteria</taxon>
        <taxon>Bacillati</taxon>
        <taxon>Actinomycetota</taxon>
        <taxon>Actinomycetes</taxon>
        <taxon>Kitasatosporales</taxon>
        <taxon>Streptomycetaceae</taxon>
        <taxon>Streptomyces</taxon>
    </lineage>
</organism>
<dbReference type="EMBL" id="BNCD01000008">
    <property type="protein sequence ID" value="GHH79359.1"/>
    <property type="molecule type" value="Genomic_DNA"/>
</dbReference>
<evidence type="ECO:0000313" key="2">
    <source>
        <dbReference type="EMBL" id="GHH79359.1"/>
    </source>
</evidence>
<dbReference type="Gene3D" id="3.20.20.370">
    <property type="entry name" value="Glycoside hydrolase/deacetylase"/>
    <property type="match status" value="1"/>
</dbReference>
<sequence length="302" mass="33148">MTAPACGDGRDLIGHGAVPPEVVWPGGAALALNIALNYEEGSERTMPGDGVNESLGEIGRPVAAPARDLATESVYEYGSRAGVFRILRMMDEYAMPLTLFAAAVALERNPEVCAWIRRAGHDVCGHGHRWSEDWTVDREEEAARITAAVDSITRTCGRRPAGWYNRWMPSEHTRELLVAEGGFAYDSNAYNDDLPYWTRVAGRSHLVVPYTLTYNDSRYAAHGLTPAGFVDTCVRGIDELAREAGHRPKMMTIGLHARFTGQAARASALREILDHVAARGDVWVARREDIAATWKAQHPPPS</sequence>
<dbReference type="AlphaFoldDB" id="A0A919L0W1"/>
<gene>
    <name evidence="2" type="ORF">GCM10018793_31930</name>
</gene>
<evidence type="ECO:0000313" key="3">
    <source>
        <dbReference type="Proteomes" id="UP000603708"/>
    </source>
</evidence>
<dbReference type="PANTHER" id="PTHR43123:SF1">
    <property type="entry name" value="POLYSACCHARIDE DEACETYLASE-RELATED"/>
    <property type="match status" value="1"/>
</dbReference>
<dbReference type="GO" id="GO:0005975">
    <property type="term" value="P:carbohydrate metabolic process"/>
    <property type="evidence" value="ECO:0007669"/>
    <property type="project" value="InterPro"/>
</dbReference>
<accession>A0A919L0W1</accession>
<dbReference type="SUPFAM" id="SSF88713">
    <property type="entry name" value="Glycoside hydrolase/deacetylase"/>
    <property type="match status" value="1"/>
</dbReference>
<reference evidence="2" key="2">
    <citation type="submission" date="2020-09" db="EMBL/GenBank/DDBJ databases">
        <authorList>
            <person name="Sun Q."/>
            <person name="Ohkuma M."/>
        </authorList>
    </citation>
    <scope>NUCLEOTIDE SEQUENCE</scope>
    <source>
        <strain evidence="2">JCM 5069</strain>
    </source>
</reference>
<comment type="caution">
    <text evidence="2">The sequence shown here is derived from an EMBL/GenBank/DDBJ whole genome shotgun (WGS) entry which is preliminary data.</text>
</comment>
<dbReference type="RefSeq" id="WP_229924666.1">
    <property type="nucleotide sequence ID" value="NZ_BNCD01000008.1"/>
</dbReference>
<proteinExistence type="predicted"/>
<dbReference type="PANTHER" id="PTHR43123">
    <property type="entry name" value="POLYSACCHARIDE DEACETYLASE-RELATED"/>
    <property type="match status" value="1"/>
</dbReference>